<dbReference type="OrthoDB" id="568723at2"/>
<feature type="region of interest" description="Disordered" evidence="2">
    <location>
        <begin position="496"/>
        <end position="524"/>
    </location>
</feature>
<dbReference type="Proteomes" id="UP000318833">
    <property type="component" value="Unassembled WGS sequence"/>
</dbReference>
<dbReference type="EMBL" id="VLNR01000121">
    <property type="protein sequence ID" value="TSE03226.1"/>
    <property type="molecule type" value="Genomic_DNA"/>
</dbReference>
<gene>
    <name evidence="3" type="ORF">FOF46_29795</name>
</gene>
<organism evidence="3 4">
    <name type="scientific">Aquimarina algiphila</name>
    <dbReference type="NCBI Taxonomy" id="2047982"/>
    <lineage>
        <taxon>Bacteria</taxon>
        <taxon>Pseudomonadati</taxon>
        <taxon>Bacteroidota</taxon>
        <taxon>Flavobacteriia</taxon>
        <taxon>Flavobacteriales</taxon>
        <taxon>Flavobacteriaceae</taxon>
        <taxon>Aquimarina</taxon>
    </lineage>
</organism>
<evidence type="ECO:0000313" key="3">
    <source>
        <dbReference type="EMBL" id="TSE03226.1"/>
    </source>
</evidence>
<proteinExistence type="predicted"/>
<name>A0A554VAN2_9FLAO</name>
<reference evidence="3 4" key="1">
    <citation type="submission" date="2019-07" db="EMBL/GenBank/DDBJ databases">
        <title>The draft genome sequence of Aquimarina algiphila M91.</title>
        <authorList>
            <person name="Meng X."/>
        </authorList>
    </citation>
    <scope>NUCLEOTIDE SEQUENCE [LARGE SCALE GENOMIC DNA]</scope>
    <source>
        <strain evidence="3 4">M91</strain>
    </source>
</reference>
<dbReference type="AlphaFoldDB" id="A0A554VAN2"/>
<evidence type="ECO:0000256" key="1">
    <source>
        <dbReference type="SAM" id="Coils"/>
    </source>
</evidence>
<feature type="coiled-coil region" evidence="1">
    <location>
        <begin position="198"/>
        <end position="225"/>
    </location>
</feature>
<evidence type="ECO:0000313" key="4">
    <source>
        <dbReference type="Proteomes" id="UP000318833"/>
    </source>
</evidence>
<keyword evidence="1" id="KW-0175">Coiled coil</keyword>
<protein>
    <submittedName>
        <fullName evidence="3">Uncharacterized protein</fullName>
    </submittedName>
</protein>
<keyword evidence="4" id="KW-1185">Reference proteome</keyword>
<dbReference type="RefSeq" id="WP_143919082.1">
    <property type="nucleotide sequence ID" value="NZ_CANMIK010000116.1"/>
</dbReference>
<evidence type="ECO:0000256" key="2">
    <source>
        <dbReference type="SAM" id="MobiDB-lite"/>
    </source>
</evidence>
<sequence length="524" mass="60392">MELNFLKVKKIGFKIGLFFFFLLIGTASNAQIFDKVLKKVRNVTGKRMPFEKTKAISTSIQDTLYGIDWFDEDMFIPEMAEPIGSSTLGPGYYRSTVRSYCLKAGVYGPTKGDGYQIAKLKGRKAKVIHSILKKSVIYPDIPQYHVQTLIWGIEVGTKFSSYPLEFQNTVRPLLTKKEMLSMEVSFDKIKYKLLPEKVKSLMNTYASLRTKMQSAQIKYDEIEAIAVKKGVAPLGAGSKEIKKGLWSYIGNGFFMRAFPKVYSTTEVELYRPAKLDIIKDDKGRIKTILDRGKSIEIVYDDSMGSDTFDYGNTKVPIWKIKKIHLQGNQKDQDTVIEINQWIFRGSQQQLDLVMQKHQNSIEINQFEKTKRGGPFPEEINFARFDPDKKKPTWEEIYERLKKDKEVFDKYKKWYDKLKEYKGYAEEIDEFGRVRPDEYYLNEEFRKKRIQDAIKVVSNPGDAKGRSKWIRETLKMTMDLVANAICALGGCGDNRPLDPDMESYPGQPGNTAKQRIGLSQYKKEP</sequence>
<accession>A0A554VAN2</accession>
<comment type="caution">
    <text evidence="3">The sequence shown here is derived from an EMBL/GenBank/DDBJ whole genome shotgun (WGS) entry which is preliminary data.</text>
</comment>